<dbReference type="Proteomes" id="UP000287651">
    <property type="component" value="Unassembled WGS sequence"/>
</dbReference>
<evidence type="ECO:0000256" key="2">
    <source>
        <dbReference type="ARBA" id="ARBA00022448"/>
    </source>
</evidence>
<protein>
    <recommendedName>
        <fullName evidence="4">Exocyst subunit Exo70 family protein</fullName>
    </recommendedName>
</protein>
<dbReference type="Pfam" id="PF20669">
    <property type="entry name" value="Exo70_N"/>
    <property type="match status" value="1"/>
</dbReference>
<feature type="domain" description="Exocyst complex subunit Exo70 C-terminal" evidence="5">
    <location>
        <begin position="264"/>
        <end position="344"/>
    </location>
</feature>
<dbReference type="GO" id="GO:0005546">
    <property type="term" value="F:phosphatidylinositol-4,5-bisphosphate binding"/>
    <property type="evidence" value="ECO:0007669"/>
    <property type="project" value="InterPro"/>
</dbReference>
<dbReference type="GO" id="GO:0006887">
    <property type="term" value="P:exocytosis"/>
    <property type="evidence" value="ECO:0007669"/>
    <property type="project" value="UniProtKB-KW"/>
</dbReference>
<evidence type="ECO:0000313" key="6">
    <source>
        <dbReference type="EMBL" id="RRT62219.1"/>
    </source>
</evidence>
<comment type="similarity">
    <text evidence="1 4">Belongs to the EXO70 family.</text>
</comment>
<evidence type="ECO:0000313" key="7">
    <source>
        <dbReference type="Proteomes" id="UP000287651"/>
    </source>
</evidence>
<dbReference type="SUPFAM" id="SSF74788">
    <property type="entry name" value="Cullin repeat-like"/>
    <property type="match status" value="1"/>
</dbReference>
<keyword evidence="2 4" id="KW-0813">Transport</keyword>
<dbReference type="PANTHER" id="PTHR12542">
    <property type="entry name" value="EXOCYST COMPLEX PROTEIN EXO70"/>
    <property type="match status" value="1"/>
</dbReference>
<evidence type="ECO:0000256" key="3">
    <source>
        <dbReference type="ARBA" id="ARBA00022483"/>
    </source>
</evidence>
<evidence type="ECO:0000259" key="5">
    <source>
        <dbReference type="Pfam" id="PF03081"/>
    </source>
</evidence>
<dbReference type="GO" id="GO:0000145">
    <property type="term" value="C:exocyst"/>
    <property type="evidence" value="ECO:0007669"/>
    <property type="project" value="InterPro"/>
</dbReference>
<dbReference type="InterPro" id="IPR004140">
    <property type="entry name" value="Exo70"/>
</dbReference>
<keyword evidence="3 4" id="KW-0268">Exocytosis</keyword>
<dbReference type="Gene3D" id="1.20.1280.170">
    <property type="entry name" value="Exocyst complex component Exo70"/>
    <property type="match status" value="1"/>
</dbReference>
<dbReference type="InterPro" id="IPR016159">
    <property type="entry name" value="Cullin_repeat-like_dom_sf"/>
</dbReference>
<comment type="caution">
    <text evidence="6">The sequence shown here is derived from an EMBL/GenBank/DDBJ whole genome shotgun (WGS) entry which is preliminary data.</text>
</comment>
<comment type="function">
    <text evidence="4">Component of the exocyst complex.</text>
</comment>
<dbReference type="Pfam" id="PF03081">
    <property type="entry name" value="Exo70_C"/>
    <property type="match status" value="1"/>
</dbReference>
<name>A0A426ZE32_ENSVE</name>
<dbReference type="InterPro" id="IPR046364">
    <property type="entry name" value="Exo70_C"/>
</dbReference>
<dbReference type="PANTHER" id="PTHR12542:SF41">
    <property type="entry name" value="EXOCYST COMPLEX COMPONENT 7"/>
    <property type="match status" value="1"/>
</dbReference>
<dbReference type="GO" id="GO:0015031">
    <property type="term" value="P:protein transport"/>
    <property type="evidence" value="ECO:0007669"/>
    <property type="project" value="UniProtKB-KW"/>
</dbReference>
<organism evidence="6 7">
    <name type="scientific">Ensete ventricosum</name>
    <name type="common">Abyssinian banana</name>
    <name type="synonym">Musa ensete</name>
    <dbReference type="NCBI Taxonomy" id="4639"/>
    <lineage>
        <taxon>Eukaryota</taxon>
        <taxon>Viridiplantae</taxon>
        <taxon>Streptophyta</taxon>
        <taxon>Embryophyta</taxon>
        <taxon>Tracheophyta</taxon>
        <taxon>Spermatophyta</taxon>
        <taxon>Magnoliopsida</taxon>
        <taxon>Liliopsida</taxon>
        <taxon>Zingiberales</taxon>
        <taxon>Musaceae</taxon>
        <taxon>Ensete</taxon>
    </lineage>
</organism>
<reference evidence="6 7" key="1">
    <citation type="journal article" date="2014" name="Agronomy (Basel)">
        <title>A Draft Genome Sequence for Ensete ventricosum, the Drought-Tolerant Tree Against Hunger.</title>
        <authorList>
            <person name="Harrison J."/>
            <person name="Moore K.A."/>
            <person name="Paszkiewicz K."/>
            <person name="Jones T."/>
            <person name="Grant M."/>
            <person name="Ambacheew D."/>
            <person name="Muzemil S."/>
            <person name="Studholme D.J."/>
        </authorList>
    </citation>
    <scope>NUCLEOTIDE SEQUENCE [LARGE SCALE GENOMIC DNA]</scope>
</reference>
<gene>
    <name evidence="6" type="ORF">B296_00040090</name>
</gene>
<sequence length="346" mass="39325">MGAPLAIEMLTQRASVLRESLQRSRSNTERMVAMLGSFDHRLSALESAMRPTQVRLPTPSNLKCSGLCIGSLIGRLQVRTRAIRTAHENIDNTLKATAVVLTHFELLRQVRQLIRMFSMFFGTYRIDIFLVKAEVAILKGPDEDLQSFLDAVDLLQCNIRFFSTNKISMSEYGLLNHADNLLSKAVVKLGDEFRQLLATYRKLQLPLCPKLSLFLNSWSKLDTNNGAQEFTALESSLQKLGVDELTKDDVQKMEWDALETKIQDWVRLMQITVNLLFAEERKICDQIFYGVAFNSDLCFAEVTVNSVSMLLSFGDSVAKSKRSPEKIFPLLDMYEVLHELQPEVYN</sequence>
<keyword evidence="4" id="KW-0653">Protein transport</keyword>
<evidence type="ECO:0000256" key="4">
    <source>
        <dbReference type="RuleBase" id="RU365026"/>
    </source>
</evidence>
<proteinExistence type="inferred from homology"/>
<dbReference type="EMBL" id="AMZH03007078">
    <property type="protein sequence ID" value="RRT62219.1"/>
    <property type="molecule type" value="Genomic_DNA"/>
</dbReference>
<dbReference type="AlphaFoldDB" id="A0A426ZE32"/>
<accession>A0A426ZE32</accession>
<evidence type="ECO:0000256" key="1">
    <source>
        <dbReference type="ARBA" id="ARBA00006756"/>
    </source>
</evidence>